<keyword evidence="2 8" id="KW-1003">Cell membrane</keyword>
<evidence type="ECO:0000256" key="4">
    <source>
        <dbReference type="ARBA" id="ARBA00022989"/>
    </source>
</evidence>
<evidence type="ECO:0000256" key="3">
    <source>
        <dbReference type="ARBA" id="ARBA00022692"/>
    </source>
</evidence>
<keyword evidence="5 8" id="KW-0406">Ion transport</keyword>
<evidence type="ECO:0000256" key="6">
    <source>
        <dbReference type="ARBA" id="ARBA00023136"/>
    </source>
</evidence>
<dbReference type="PANTHER" id="PTHR35529:SF1">
    <property type="entry name" value="MANGANESE EFFLUX PUMP MNTP-RELATED"/>
    <property type="match status" value="1"/>
</dbReference>
<feature type="transmembrane region" description="Helical" evidence="8">
    <location>
        <begin position="102"/>
        <end position="122"/>
    </location>
</feature>
<dbReference type="OrthoDB" id="9811590at2"/>
<evidence type="ECO:0000256" key="1">
    <source>
        <dbReference type="ARBA" id="ARBA00022448"/>
    </source>
</evidence>
<keyword evidence="4 8" id="KW-1133">Transmembrane helix</keyword>
<dbReference type="Proteomes" id="UP000318453">
    <property type="component" value="Chromosome"/>
</dbReference>
<evidence type="ECO:0000313" key="10">
    <source>
        <dbReference type="Proteomes" id="UP000318453"/>
    </source>
</evidence>
<dbReference type="InterPro" id="IPR022929">
    <property type="entry name" value="Put_MntP"/>
</dbReference>
<dbReference type="HAMAP" id="MF_01521">
    <property type="entry name" value="MntP_pump"/>
    <property type="match status" value="1"/>
</dbReference>
<keyword evidence="3 8" id="KW-0812">Transmembrane</keyword>
<keyword evidence="7 8" id="KW-0464">Manganese</keyword>
<dbReference type="KEGG" id="enn:FRE64_07765"/>
<dbReference type="RefSeq" id="WP_146297306.1">
    <property type="nucleotide sequence ID" value="NZ_CP042326.1"/>
</dbReference>
<feature type="transmembrane region" description="Helical" evidence="8">
    <location>
        <begin position="6"/>
        <end position="24"/>
    </location>
</feature>
<feature type="transmembrane region" description="Helical" evidence="8">
    <location>
        <begin position="36"/>
        <end position="57"/>
    </location>
</feature>
<sequence length="187" mass="20105">MIALMSVALAADSFAISLSSGMFIKHIKFYKALKIALFFGVFHIVMPLIGWITGLGIRELVEAYSHWVVALILIGLGIKMIYEALVPDREITFNPLDNQTLFGLAIVTSIDVLAAGLGLSIISLPLPMIVTSFGLVTFVLSFMGVFLGHYFGNFLEDKAEVTGGFLLIGAAVYILLEGIGVIVPVAP</sequence>
<protein>
    <recommendedName>
        <fullName evidence="8">Putative manganese efflux pump MntP</fullName>
    </recommendedName>
</protein>
<accession>A0A5B8NQX0</accession>
<feature type="transmembrane region" description="Helical" evidence="8">
    <location>
        <begin position="63"/>
        <end position="82"/>
    </location>
</feature>
<evidence type="ECO:0000256" key="8">
    <source>
        <dbReference type="HAMAP-Rule" id="MF_01521"/>
    </source>
</evidence>
<dbReference type="EMBL" id="CP042326">
    <property type="protein sequence ID" value="QDZ41474.1"/>
    <property type="molecule type" value="Genomic_DNA"/>
</dbReference>
<comment type="subcellular location">
    <subcellularLocation>
        <location evidence="8">Cell membrane</location>
        <topology evidence="8">Multi-pass membrane protein</topology>
    </subcellularLocation>
</comment>
<dbReference type="AlphaFoldDB" id="A0A5B8NQX0"/>
<evidence type="ECO:0000313" key="9">
    <source>
        <dbReference type="EMBL" id="QDZ41474.1"/>
    </source>
</evidence>
<evidence type="ECO:0000256" key="2">
    <source>
        <dbReference type="ARBA" id="ARBA00022475"/>
    </source>
</evidence>
<dbReference type="InterPro" id="IPR003810">
    <property type="entry name" value="Mntp/YtaF"/>
</dbReference>
<feature type="transmembrane region" description="Helical" evidence="8">
    <location>
        <begin position="164"/>
        <end position="186"/>
    </location>
</feature>
<evidence type="ECO:0000256" key="7">
    <source>
        <dbReference type="ARBA" id="ARBA00023211"/>
    </source>
</evidence>
<comment type="similarity">
    <text evidence="8">Belongs to the MntP (TC 9.B.29) family.</text>
</comment>
<reference evidence="9" key="1">
    <citation type="submission" date="2019-08" db="EMBL/GenBank/DDBJ databases">
        <title>Carotenoids and Carotenoid Binding Proteins in the Halophilic Cyanobacterium Euhalothece sp. ZM00.</title>
        <authorList>
            <person name="Cho S.M."/>
            <person name="Song J.Y."/>
            <person name="Park Y.-I."/>
        </authorList>
    </citation>
    <scope>NUCLEOTIDE SEQUENCE [LARGE SCALE GENOMIC DNA]</scope>
    <source>
        <strain evidence="9">Z-M001</strain>
    </source>
</reference>
<dbReference type="PANTHER" id="PTHR35529">
    <property type="entry name" value="MANGANESE EFFLUX PUMP MNTP-RELATED"/>
    <property type="match status" value="1"/>
</dbReference>
<gene>
    <name evidence="8" type="primary">mntP</name>
    <name evidence="9" type="ORF">FRE64_07765</name>
</gene>
<keyword evidence="1 8" id="KW-0813">Transport</keyword>
<feature type="transmembrane region" description="Helical" evidence="8">
    <location>
        <begin position="128"/>
        <end position="152"/>
    </location>
</feature>
<name>A0A5B8NQX0_9CHRO</name>
<keyword evidence="6 8" id="KW-0472">Membrane</keyword>
<dbReference type="GO" id="GO:0005886">
    <property type="term" value="C:plasma membrane"/>
    <property type="evidence" value="ECO:0007669"/>
    <property type="project" value="UniProtKB-SubCell"/>
</dbReference>
<organism evidence="9 10">
    <name type="scientific">Euhalothece natronophila Z-M001</name>
    <dbReference type="NCBI Taxonomy" id="522448"/>
    <lineage>
        <taxon>Bacteria</taxon>
        <taxon>Bacillati</taxon>
        <taxon>Cyanobacteriota</taxon>
        <taxon>Cyanophyceae</taxon>
        <taxon>Oscillatoriophycideae</taxon>
        <taxon>Chroococcales</taxon>
        <taxon>Halothecacae</taxon>
        <taxon>Halothece cluster</taxon>
        <taxon>Euhalothece</taxon>
    </lineage>
</organism>
<dbReference type="GO" id="GO:0005384">
    <property type="term" value="F:manganese ion transmembrane transporter activity"/>
    <property type="evidence" value="ECO:0007669"/>
    <property type="project" value="UniProtKB-UniRule"/>
</dbReference>
<comment type="function">
    <text evidence="8">Probably functions as a manganese efflux pump.</text>
</comment>
<evidence type="ECO:0000256" key="5">
    <source>
        <dbReference type="ARBA" id="ARBA00023065"/>
    </source>
</evidence>
<keyword evidence="10" id="KW-1185">Reference proteome</keyword>
<proteinExistence type="inferred from homology"/>
<dbReference type="Pfam" id="PF02659">
    <property type="entry name" value="Mntp"/>
    <property type="match status" value="1"/>
</dbReference>